<dbReference type="CDD" id="cd00033">
    <property type="entry name" value="CCP"/>
    <property type="match status" value="1"/>
</dbReference>
<dbReference type="PROSITE" id="PS51212">
    <property type="entry name" value="WSC"/>
    <property type="match status" value="1"/>
</dbReference>
<evidence type="ECO:0000256" key="10">
    <source>
        <dbReference type="SAM" id="SignalP"/>
    </source>
</evidence>
<evidence type="ECO:0000256" key="6">
    <source>
        <dbReference type="ARBA" id="ARBA00023157"/>
    </source>
</evidence>
<comment type="subcellular location">
    <subcellularLocation>
        <location evidence="1">Membrane</location>
        <topology evidence="1">Single-pass membrane protein</topology>
    </subcellularLocation>
</comment>
<dbReference type="InterPro" id="IPR051836">
    <property type="entry name" value="Kremen_rcpt"/>
</dbReference>
<evidence type="ECO:0000256" key="7">
    <source>
        <dbReference type="ARBA" id="ARBA00023180"/>
    </source>
</evidence>
<dbReference type="GO" id="GO:0005886">
    <property type="term" value="C:plasma membrane"/>
    <property type="evidence" value="ECO:0007669"/>
    <property type="project" value="TreeGrafter"/>
</dbReference>
<dbReference type="AlphaFoldDB" id="A0A9D4HAV6"/>
<keyword evidence="7" id="KW-0325">Glycoprotein</keyword>
<dbReference type="EMBL" id="JAIWYP010000004">
    <property type="protein sequence ID" value="KAH3830054.1"/>
    <property type="molecule type" value="Genomic_DNA"/>
</dbReference>
<evidence type="ECO:0000313" key="14">
    <source>
        <dbReference type="EMBL" id="KAH3830054.1"/>
    </source>
</evidence>
<dbReference type="SUPFAM" id="SSF57196">
    <property type="entry name" value="EGF/Laminin"/>
    <property type="match status" value="1"/>
</dbReference>
<sequence>MRLKMLTHVIVSTYILASAFASFVPNSCLNGGTYIADTKTKGVVCKCAPGWDGPNCSTPFRYLGCYDDKTSIMDVRYPDSTSNSPLECASRCRDYNFAGVQFGKWCFCGNKLRLPLVKKPESECNLKCPGDKQKKCGGNLRISVYSNRDCSFTGDLENPKNGTVSIKGTSQSSVATYTCSAGFKLSGVSTRTCALEAGWSDVAPTCVAAGPPTAQATAPMLIAELEINGWNLVFRATSGNGKNVYSAWMTGQNASTTKPIDMSRSYTSHFRQENLNAIWASLNAKYVKFALYRDNREVGYVIFDAQGSDFSNWFANGRIVDASWSDLTKIATYNFFSIVGSVTADFERRFFINNLYNACPGDIGHVAVIEREGPCKMDKHPRYPQFIYADLNSADMWDKQQFGRADYMAIFVSN</sequence>
<dbReference type="PROSITE" id="PS50026">
    <property type="entry name" value="EGF_3"/>
    <property type="match status" value="1"/>
</dbReference>
<dbReference type="PROSITE" id="PS01186">
    <property type="entry name" value="EGF_2"/>
    <property type="match status" value="1"/>
</dbReference>
<dbReference type="SMART" id="SM00321">
    <property type="entry name" value="WSC"/>
    <property type="match status" value="1"/>
</dbReference>
<dbReference type="Proteomes" id="UP000828390">
    <property type="component" value="Unassembled WGS sequence"/>
</dbReference>
<feature type="chain" id="PRO_5038592914" evidence="10">
    <location>
        <begin position="22"/>
        <end position="414"/>
    </location>
</feature>
<feature type="disulfide bond" evidence="9">
    <location>
        <begin position="179"/>
        <end position="206"/>
    </location>
</feature>
<dbReference type="InterPro" id="IPR002889">
    <property type="entry name" value="WSC_carb-bd"/>
</dbReference>
<feature type="disulfide bond" evidence="8">
    <location>
        <begin position="28"/>
        <end position="45"/>
    </location>
</feature>
<keyword evidence="2" id="KW-0812">Transmembrane</keyword>
<feature type="domain" description="EGF-like" evidence="11">
    <location>
        <begin position="20"/>
        <end position="57"/>
    </location>
</feature>
<dbReference type="InterPro" id="IPR000742">
    <property type="entry name" value="EGF"/>
</dbReference>
<dbReference type="Pfam" id="PF01822">
    <property type="entry name" value="WSC"/>
    <property type="match status" value="1"/>
</dbReference>
<dbReference type="PROSITE" id="PS50923">
    <property type="entry name" value="SUSHI"/>
    <property type="match status" value="1"/>
</dbReference>
<dbReference type="OrthoDB" id="6088935at2759"/>
<comment type="caution">
    <text evidence="14">The sequence shown here is derived from an EMBL/GenBank/DDBJ whole genome shotgun (WGS) entry which is preliminary data.</text>
</comment>
<dbReference type="SMART" id="SM00032">
    <property type="entry name" value="CCP"/>
    <property type="match status" value="1"/>
</dbReference>
<protein>
    <submittedName>
        <fullName evidence="14">Uncharacterized protein</fullName>
    </submittedName>
</protein>
<proteinExistence type="predicted"/>
<evidence type="ECO:0000256" key="1">
    <source>
        <dbReference type="ARBA" id="ARBA00004167"/>
    </source>
</evidence>
<dbReference type="Gene3D" id="2.10.25.10">
    <property type="entry name" value="Laminin"/>
    <property type="match status" value="1"/>
</dbReference>
<accession>A0A9D4HAV6</accession>
<gene>
    <name evidence="14" type="ORF">DPMN_103291</name>
</gene>
<keyword evidence="5" id="KW-0472">Membrane</keyword>
<organism evidence="14 15">
    <name type="scientific">Dreissena polymorpha</name>
    <name type="common">Zebra mussel</name>
    <name type="synonym">Mytilus polymorpha</name>
    <dbReference type="NCBI Taxonomy" id="45954"/>
    <lineage>
        <taxon>Eukaryota</taxon>
        <taxon>Metazoa</taxon>
        <taxon>Spiralia</taxon>
        <taxon>Lophotrochozoa</taxon>
        <taxon>Mollusca</taxon>
        <taxon>Bivalvia</taxon>
        <taxon>Autobranchia</taxon>
        <taxon>Heteroconchia</taxon>
        <taxon>Euheterodonta</taxon>
        <taxon>Imparidentia</taxon>
        <taxon>Neoheterodontei</taxon>
        <taxon>Myida</taxon>
        <taxon>Dreissenoidea</taxon>
        <taxon>Dreissenidae</taxon>
        <taxon>Dreissena</taxon>
    </lineage>
</organism>
<evidence type="ECO:0000256" key="2">
    <source>
        <dbReference type="ARBA" id="ARBA00022692"/>
    </source>
</evidence>
<dbReference type="PROSITE" id="PS00022">
    <property type="entry name" value="EGF_1"/>
    <property type="match status" value="1"/>
</dbReference>
<feature type="domain" description="WSC" evidence="13">
    <location>
        <begin position="59"/>
        <end position="148"/>
    </location>
</feature>
<evidence type="ECO:0000256" key="5">
    <source>
        <dbReference type="ARBA" id="ARBA00023136"/>
    </source>
</evidence>
<evidence type="ECO:0000313" key="15">
    <source>
        <dbReference type="Proteomes" id="UP000828390"/>
    </source>
</evidence>
<keyword evidence="8" id="KW-0245">EGF-like domain</keyword>
<dbReference type="SUPFAM" id="SSF57535">
    <property type="entry name" value="Complement control module/SCR domain"/>
    <property type="match status" value="1"/>
</dbReference>
<keyword evidence="9" id="KW-0768">Sushi</keyword>
<evidence type="ECO:0000259" key="12">
    <source>
        <dbReference type="PROSITE" id="PS50923"/>
    </source>
</evidence>
<feature type="disulfide bond" evidence="8">
    <location>
        <begin position="47"/>
        <end position="56"/>
    </location>
</feature>
<dbReference type="PANTHER" id="PTHR24269">
    <property type="entry name" value="KREMEN PROTEIN"/>
    <property type="match status" value="1"/>
</dbReference>
<keyword evidence="3 10" id="KW-0732">Signal</keyword>
<dbReference type="InterPro" id="IPR035976">
    <property type="entry name" value="Sushi/SCR/CCP_sf"/>
</dbReference>
<dbReference type="InterPro" id="IPR000436">
    <property type="entry name" value="Sushi_SCR_CCP_dom"/>
</dbReference>
<reference evidence="14" key="1">
    <citation type="journal article" date="2019" name="bioRxiv">
        <title>The Genome of the Zebra Mussel, Dreissena polymorpha: A Resource for Invasive Species Research.</title>
        <authorList>
            <person name="McCartney M.A."/>
            <person name="Auch B."/>
            <person name="Kono T."/>
            <person name="Mallez S."/>
            <person name="Zhang Y."/>
            <person name="Obille A."/>
            <person name="Becker A."/>
            <person name="Abrahante J.E."/>
            <person name="Garbe J."/>
            <person name="Badalamenti J.P."/>
            <person name="Herman A."/>
            <person name="Mangelson H."/>
            <person name="Liachko I."/>
            <person name="Sullivan S."/>
            <person name="Sone E.D."/>
            <person name="Koren S."/>
            <person name="Silverstein K.A.T."/>
            <person name="Beckman K.B."/>
            <person name="Gohl D.M."/>
        </authorList>
    </citation>
    <scope>NUCLEOTIDE SEQUENCE</scope>
    <source>
        <strain evidence="14">Duluth1</strain>
        <tissue evidence="14">Whole animal</tissue>
    </source>
</reference>
<evidence type="ECO:0000256" key="9">
    <source>
        <dbReference type="PROSITE-ProRule" id="PRU00302"/>
    </source>
</evidence>
<keyword evidence="15" id="KW-1185">Reference proteome</keyword>
<feature type="domain" description="Sushi" evidence="12">
    <location>
        <begin position="148"/>
        <end position="208"/>
    </location>
</feature>
<evidence type="ECO:0000259" key="11">
    <source>
        <dbReference type="PROSITE" id="PS50026"/>
    </source>
</evidence>
<evidence type="ECO:0000256" key="4">
    <source>
        <dbReference type="ARBA" id="ARBA00022989"/>
    </source>
</evidence>
<dbReference type="Gene3D" id="2.10.70.10">
    <property type="entry name" value="Complement Module, domain 1"/>
    <property type="match status" value="1"/>
</dbReference>
<name>A0A9D4HAV6_DREPO</name>
<comment type="caution">
    <text evidence="8">Lacks conserved residue(s) required for the propagation of feature annotation.</text>
</comment>
<dbReference type="PANTHER" id="PTHR24269:SF16">
    <property type="entry name" value="PROTEIN SLG1"/>
    <property type="match status" value="1"/>
</dbReference>
<evidence type="ECO:0000256" key="3">
    <source>
        <dbReference type="ARBA" id="ARBA00022729"/>
    </source>
</evidence>
<feature type="signal peptide" evidence="10">
    <location>
        <begin position="1"/>
        <end position="21"/>
    </location>
</feature>
<evidence type="ECO:0000259" key="13">
    <source>
        <dbReference type="PROSITE" id="PS51212"/>
    </source>
</evidence>
<keyword evidence="4" id="KW-1133">Transmembrane helix</keyword>
<reference evidence="14" key="2">
    <citation type="submission" date="2020-11" db="EMBL/GenBank/DDBJ databases">
        <authorList>
            <person name="McCartney M.A."/>
            <person name="Auch B."/>
            <person name="Kono T."/>
            <person name="Mallez S."/>
            <person name="Becker A."/>
            <person name="Gohl D.M."/>
            <person name="Silverstein K.A.T."/>
            <person name="Koren S."/>
            <person name="Bechman K.B."/>
            <person name="Herman A."/>
            <person name="Abrahante J.E."/>
            <person name="Garbe J."/>
        </authorList>
    </citation>
    <scope>NUCLEOTIDE SEQUENCE</scope>
    <source>
        <strain evidence="14">Duluth1</strain>
        <tissue evidence="14">Whole animal</tissue>
    </source>
</reference>
<keyword evidence="6 8" id="KW-1015">Disulfide bond</keyword>
<evidence type="ECO:0000256" key="8">
    <source>
        <dbReference type="PROSITE-ProRule" id="PRU00076"/>
    </source>
</evidence>
<feature type="disulfide bond" evidence="9">
    <location>
        <begin position="150"/>
        <end position="193"/>
    </location>
</feature>
<dbReference type="Pfam" id="PF00084">
    <property type="entry name" value="Sushi"/>
    <property type="match status" value="1"/>
</dbReference>